<evidence type="ECO:0000256" key="1">
    <source>
        <dbReference type="SAM" id="Coils"/>
    </source>
</evidence>
<feature type="domain" description="HTH cro/C1-type" evidence="2">
    <location>
        <begin position="6"/>
        <end position="25"/>
    </location>
</feature>
<dbReference type="PROSITE" id="PS50943">
    <property type="entry name" value="HTH_CROC1"/>
    <property type="match status" value="1"/>
</dbReference>
<evidence type="ECO:0000313" key="3">
    <source>
        <dbReference type="EMBL" id="GGX01502.1"/>
    </source>
</evidence>
<gene>
    <name evidence="3" type="ORF">GCM10011282_04290</name>
</gene>
<dbReference type="Proteomes" id="UP000620127">
    <property type="component" value="Unassembled WGS sequence"/>
</dbReference>
<evidence type="ECO:0000259" key="2">
    <source>
        <dbReference type="PROSITE" id="PS50943"/>
    </source>
</evidence>
<name>A0ABQ2X692_9BURK</name>
<feature type="coiled-coil region" evidence="1">
    <location>
        <begin position="61"/>
        <end position="90"/>
    </location>
</feature>
<keyword evidence="4" id="KW-1185">Reference proteome</keyword>
<reference evidence="4" key="1">
    <citation type="journal article" date="2019" name="Int. J. Syst. Evol. Microbiol.">
        <title>The Global Catalogue of Microorganisms (GCM) 10K type strain sequencing project: providing services to taxonomists for standard genome sequencing and annotation.</title>
        <authorList>
            <consortium name="The Broad Institute Genomics Platform"/>
            <consortium name="The Broad Institute Genome Sequencing Center for Infectious Disease"/>
            <person name="Wu L."/>
            <person name="Ma J."/>
        </authorList>
    </citation>
    <scope>NUCLEOTIDE SEQUENCE [LARGE SCALE GENOMIC DNA]</scope>
    <source>
        <strain evidence="4">KCTC 23916</strain>
    </source>
</reference>
<accession>A0ABQ2X692</accession>
<comment type="caution">
    <text evidence="3">The sequence shown here is derived from an EMBL/GenBank/DDBJ whole genome shotgun (WGS) entry which is preliminary data.</text>
</comment>
<dbReference type="InterPro" id="IPR001387">
    <property type="entry name" value="Cro/C1-type_HTH"/>
</dbReference>
<proteinExistence type="predicted"/>
<keyword evidence="1" id="KW-0175">Coiled coil</keyword>
<organism evidence="3 4">
    <name type="scientific">Undibacterium macrobrachii</name>
    <dbReference type="NCBI Taxonomy" id="1119058"/>
    <lineage>
        <taxon>Bacteria</taxon>
        <taxon>Pseudomonadati</taxon>
        <taxon>Pseudomonadota</taxon>
        <taxon>Betaproteobacteria</taxon>
        <taxon>Burkholderiales</taxon>
        <taxon>Oxalobacteraceae</taxon>
        <taxon>Undibacterium</taxon>
    </lineage>
</organism>
<dbReference type="InterPro" id="IPR010906">
    <property type="entry name" value="Phage_lambda_Nu1_terminase-ssu"/>
</dbReference>
<sequence length="163" mass="17922">MLDKVMTQTQFAELVGVSQQAISSLVGRGVLNSGDTGAVWLKHYCENLREQAAGRASMGDLDLVQERARLAKEQADRVEMQNQLARKEVAPVNLIELVLADVARKIISELDAIPVELKRNSKSISSEDLQYISNEIVKARNKAAQIELNLDDLNGYVGDSQGD</sequence>
<dbReference type="Pfam" id="PF07471">
    <property type="entry name" value="Phage_Nu1"/>
    <property type="match status" value="1"/>
</dbReference>
<dbReference type="EMBL" id="BMYT01000001">
    <property type="protein sequence ID" value="GGX01502.1"/>
    <property type="molecule type" value="Genomic_DNA"/>
</dbReference>
<evidence type="ECO:0000313" key="4">
    <source>
        <dbReference type="Proteomes" id="UP000620127"/>
    </source>
</evidence>
<protein>
    <recommendedName>
        <fullName evidence="2">HTH cro/C1-type domain-containing protein</fullName>
    </recommendedName>
</protein>